<sequence>MKYLFPSHVHLPCLGTARLREERLEKECGGKKVISPRHEADFVSFFIKEESISDYPTEVCKSALISTSQLLRSKRTSKSQAEERQRQKFFFLCRRDN</sequence>
<comment type="caution">
    <text evidence="1">The sequence shown here is derived from an EMBL/GenBank/DDBJ whole genome shotgun (WGS) entry which is preliminary data.</text>
</comment>
<protein>
    <submittedName>
        <fullName evidence="1">Uncharacterized protein</fullName>
    </submittedName>
</protein>
<dbReference type="AlphaFoldDB" id="A0A5B7I721"/>
<dbReference type="Proteomes" id="UP000324222">
    <property type="component" value="Unassembled WGS sequence"/>
</dbReference>
<reference evidence="1 2" key="1">
    <citation type="submission" date="2019-05" db="EMBL/GenBank/DDBJ databases">
        <title>Another draft genome of Portunus trituberculatus and its Hox gene families provides insights of decapod evolution.</title>
        <authorList>
            <person name="Jeong J.-H."/>
            <person name="Song I."/>
            <person name="Kim S."/>
            <person name="Choi T."/>
            <person name="Kim D."/>
            <person name="Ryu S."/>
            <person name="Kim W."/>
        </authorList>
    </citation>
    <scope>NUCLEOTIDE SEQUENCE [LARGE SCALE GENOMIC DNA]</scope>
    <source>
        <tissue evidence="1">Muscle</tissue>
    </source>
</reference>
<accession>A0A5B7I721</accession>
<keyword evidence="2" id="KW-1185">Reference proteome</keyword>
<evidence type="ECO:0000313" key="2">
    <source>
        <dbReference type="Proteomes" id="UP000324222"/>
    </source>
</evidence>
<organism evidence="1 2">
    <name type="scientific">Portunus trituberculatus</name>
    <name type="common">Swimming crab</name>
    <name type="synonym">Neptunus trituberculatus</name>
    <dbReference type="NCBI Taxonomy" id="210409"/>
    <lineage>
        <taxon>Eukaryota</taxon>
        <taxon>Metazoa</taxon>
        <taxon>Ecdysozoa</taxon>
        <taxon>Arthropoda</taxon>
        <taxon>Crustacea</taxon>
        <taxon>Multicrustacea</taxon>
        <taxon>Malacostraca</taxon>
        <taxon>Eumalacostraca</taxon>
        <taxon>Eucarida</taxon>
        <taxon>Decapoda</taxon>
        <taxon>Pleocyemata</taxon>
        <taxon>Brachyura</taxon>
        <taxon>Eubrachyura</taxon>
        <taxon>Portunoidea</taxon>
        <taxon>Portunidae</taxon>
        <taxon>Portuninae</taxon>
        <taxon>Portunus</taxon>
    </lineage>
</organism>
<proteinExistence type="predicted"/>
<name>A0A5B7I721_PORTR</name>
<evidence type="ECO:0000313" key="1">
    <source>
        <dbReference type="EMBL" id="MPC77307.1"/>
    </source>
</evidence>
<gene>
    <name evidence="1" type="ORF">E2C01_071758</name>
</gene>
<dbReference type="EMBL" id="VSRR010045564">
    <property type="protein sequence ID" value="MPC77307.1"/>
    <property type="molecule type" value="Genomic_DNA"/>
</dbReference>